<keyword evidence="1" id="KW-1133">Transmembrane helix</keyword>
<accession>A0ABS6JTF6</accession>
<dbReference type="Proteomes" id="UP000790580">
    <property type="component" value="Unassembled WGS sequence"/>
</dbReference>
<dbReference type="EMBL" id="JAHQCR010000045">
    <property type="protein sequence ID" value="MBU9721873.1"/>
    <property type="molecule type" value="Genomic_DNA"/>
</dbReference>
<comment type="caution">
    <text evidence="3">The sequence shown here is derived from an EMBL/GenBank/DDBJ whole genome shotgun (WGS) entry which is preliminary data.</text>
</comment>
<keyword evidence="1" id="KW-0812">Transmembrane</keyword>
<evidence type="ECO:0000313" key="3">
    <source>
        <dbReference type="EMBL" id="MBU9721873.1"/>
    </source>
</evidence>
<evidence type="ECO:0000259" key="2">
    <source>
        <dbReference type="Pfam" id="PF00085"/>
    </source>
</evidence>
<dbReference type="InterPro" id="IPR013766">
    <property type="entry name" value="Thioredoxin_domain"/>
</dbReference>
<organism evidence="3 4">
    <name type="scientific">Evansella alkalicola</name>
    <dbReference type="NCBI Taxonomy" id="745819"/>
    <lineage>
        <taxon>Bacteria</taxon>
        <taxon>Bacillati</taxon>
        <taxon>Bacillota</taxon>
        <taxon>Bacilli</taxon>
        <taxon>Bacillales</taxon>
        <taxon>Bacillaceae</taxon>
        <taxon>Evansella</taxon>
    </lineage>
</organism>
<dbReference type="InterPro" id="IPR036249">
    <property type="entry name" value="Thioredoxin-like_sf"/>
</dbReference>
<feature type="domain" description="Thioredoxin" evidence="2">
    <location>
        <begin position="64"/>
        <end position="150"/>
    </location>
</feature>
<feature type="transmembrane region" description="Helical" evidence="1">
    <location>
        <begin position="5"/>
        <end position="24"/>
    </location>
</feature>
<dbReference type="RefSeq" id="WP_088076046.1">
    <property type="nucleotide sequence ID" value="NZ_JAHQCR010000045.1"/>
</dbReference>
<keyword evidence="1" id="KW-0472">Membrane</keyword>
<dbReference type="Gene3D" id="3.40.30.10">
    <property type="entry name" value="Glutaredoxin"/>
    <property type="match status" value="1"/>
</dbReference>
<evidence type="ECO:0000256" key="1">
    <source>
        <dbReference type="SAM" id="Phobius"/>
    </source>
</evidence>
<dbReference type="SUPFAM" id="SSF52833">
    <property type="entry name" value="Thioredoxin-like"/>
    <property type="match status" value="1"/>
</dbReference>
<name>A0ABS6JTF6_9BACI</name>
<keyword evidence="4" id="KW-1185">Reference proteome</keyword>
<evidence type="ECO:0000313" key="4">
    <source>
        <dbReference type="Proteomes" id="UP000790580"/>
    </source>
</evidence>
<gene>
    <name evidence="3" type="ORF">KS407_10550</name>
</gene>
<proteinExistence type="predicted"/>
<sequence>MKKIIIFSIIILSIFGALIFITNYQTTQQVEGNPFGKDRLHPETVKQLNDPYYQNIILPHELAEIIDAEEDVTVYFYSPTCEYCGVATPRIVDAAEAAGVEVKLFNLEEFREGWDQYEVEYTPTLIHYEAGQEREPRMVGAYEQEVYEQFYQEIVLN</sequence>
<dbReference type="CDD" id="cd02947">
    <property type="entry name" value="TRX_family"/>
    <property type="match status" value="1"/>
</dbReference>
<dbReference type="Pfam" id="PF00085">
    <property type="entry name" value="Thioredoxin"/>
    <property type="match status" value="1"/>
</dbReference>
<protein>
    <submittedName>
        <fullName evidence="3">Thioredoxin family protein</fullName>
    </submittedName>
</protein>
<reference evidence="3 4" key="1">
    <citation type="submission" date="2021-06" db="EMBL/GenBank/DDBJ databases">
        <title>Bacillus sp. RD4P76, an endophyte from a halophyte.</title>
        <authorList>
            <person name="Sun J.-Q."/>
        </authorList>
    </citation>
    <scope>NUCLEOTIDE SEQUENCE [LARGE SCALE GENOMIC DNA]</scope>
    <source>
        <strain evidence="3 4">JCM 17098</strain>
    </source>
</reference>